<evidence type="ECO:0000259" key="8">
    <source>
        <dbReference type="PROSITE" id="PS50928"/>
    </source>
</evidence>
<comment type="subcellular location">
    <subcellularLocation>
        <location evidence="1 7">Cell membrane</location>
        <topology evidence="1 7">Multi-pass membrane protein</topology>
    </subcellularLocation>
</comment>
<dbReference type="SUPFAM" id="SSF161098">
    <property type="entry name" value="MetI-like"/>
    <property type="match status" value="1"/>
</dbReference>
<evidence type="ECO:0000256" key="3">
    <source>
        <dbReference type="ARBA" id="ARBA00022475"/>
    </source>
</evidence>
<keyword evidence="4 7" id="KW-0812">Transmembrane</keyword>
<keyword evidence="5 7" id="KW-1133">Transmembrane helix</keyword>
<sequence length="286" mass="31581">MRKVAVAPYLFLLPALAGLLLFKIYPMLSAGWTSLFQLNFAAGGQTFIGLDNYRALWEDAMFWRSLRTTLVFNLILNPLTVLLAFALALLLNRRIGGTAIFRSIHFIPVAVSIPTACVLWGIMLNPEQGVVNSMLAGLGLPPQPFLSSDTQALGSIIGIVAWKSVGYWAIFLLAGLQEVQAHLYEAASIDGAGRWQKFLHVTWPLLKRPITFVAVAVTSHHFFLFSPMYIMTQGGPQHSTTTLMLESFNSAFLYSDPGRASAIVVVLIMLTLAMIGLQFRLLRTKH</sequence>
<keyword evidence="2 7" id="KW-0813">Transport</keyword>
<dbReference type="PANTHER" id="PTHR30193:SF37">
    <property type="entry name" value="INNER MEMBRANE ABC TRANSPORTER PERMEASE PROTEIN YCJO"/>
    <property type="match status" value="1"/>
</dbReference>
<feature type="transmembrane region" description="Helical" evidence="7">
    <location>
        <begin position="70"/>
        <end position="91"/>
    </location>
</feature>
<dbReference type="InterPro" id="IPR035906">
    <property type="entry name" value="MetI-like_sf"/>
</dbReference>
<feature type="transmembrane region" description="Helical" evidence="7">
    <location>
        <begin position="103"/>
        <end position="123"/>
    </location>
</feature>
<proteinExistence type="inferred from homology"/>
<keyword evidence="3" id="KW-1003">Cell membrane</keyword>
<evidence type="ECO:0000256" key="1">
    <source>
        <dbReference type="ARBA" id="ARBA00004651"/>
    </source>
</evidence>
<dbReference type="PROSITE" id="PS50928">
    <property type="entry name" value="ABC_TM1"/>
    <property type="match status" value="1"/>
</dbReference>
<dbReference type="Proteomes" id="UP001469365">
    <property type="component" value="Unassembled WGS sequence"/>
</dbReference>
<feature type="domain" description="ABC transmembrane type-1" evidence="8">
    <location>
        <begin position="66"/>
        <end position="276"/>
    </location>
</feature>
<keyword evidence="10" id="KW-1185">Reference proteome</keyword>
<accession>A0ABU9DFN3</accession>
<feature type="transmembrane region" description="Helical" evidence="7">
    <location>
        <begin position="6"/>
        <end position="25"/>
    </location>
</feature>
<dbReference type="Pfam" id="PF00528">
    <property type="entry name" value="BPD_transp_1"/>
    <property type="match status" value="1"/>
</dbReference>
<dbReference type="Gene3D" id="1.10.3720.10">
    <property type="entry name" value="MetI-like"/>
    <property type="match status" value="1"/>
</dbReference>
<dbReference type="CDD" id="cd06261">
    <property type="entry name" value="TM_PBP2"/>
    <property type="match status" value="1"/>
</dbReference>
<gene>
    <name evidence="9" type="ORF">WMW72_06915</name>
</gene>
<evidence type="ECO:0000256" key="5">
    <source>
        <dbReference type="ARBA" id="ARBA00022989"/>
    </source>
</evidence>
<organism evidence="9 10">
    <name type="scientific">Paenibacillus filicis</name>
    <dbReference type="NCBI Taxonomy" id="669464"/>
    <lineage>
        <taxon>Bacteria</taxon>
        <taxon>Bacillati</taxon>
        <taxon>Bacillota</taxon>
        <taxon>Bacilli</taxon>
        <taxon>Bacillales</taxon>
        <taxon>Paenibacillaceae</taxon>
        <taxon>Paenibacillus</taxon>
    </lineage>
</organism>
<feature type="transmembrane region" description="Helical" evidence="7">
    <location>
        <begin position="210"/>
        <end position="230"/>
    </location>
</feature>
<feature type="transmembrane region" description="Helical" evidence="7">
    <location>
        <begin position="152"/>
        <end position="174"/>
    </location>
</feature>
<evidence type="ECO:0000313" key="9">
    <source>
        <dbReference type="EMBL" id="MEK8127646.1"/>
    </source>
</evidence>
<evidence type="ECO:0000256" key="7">
    <source>
        <dbReference type="RuleBase" id="RU363032"/>
    </source>
</evidence>
<comment type="caution">
    <text evidence="9">The sequence shown here is derived from an EMBL/GenBank/DDBJ whole genome shotgun (WGS) entry which is preliminary data.</text>
</comment>
<dbReference type="PANTHER" id="PTHR30193">
    <property type="entry name" value="ABC TRANSPORTER PERMEASE PROTEIN"/>
    <property type="match status" value="1"/>
</dbReference>
<dbReference type="InterPro" id="IPR051393">
    <property type="entry name" value="ABC_transporter_permease"/>
</dbReference>
<evidence type="ECO:0000256" key="6">
    <source>
        <dbReference type="ARBA" id="ARBA00023136"/>
    </source>
</evidence>
<dbReference type="EMBL" id="JBBPCC010000003">
    <property type="protein sequence ID" value="MEK8127646.1"/>
    <property type="molecule type" value="Genomic_DNA"/>
</dbReference>
<dbReference type="RefSeq" id="WP_341414701.1">
    <property type="nucleotide sequence ID" value="NZ_JBBPCC010000003.1"/>
</dbReference>
<keyword evidence="6 7" id="KW-0472">Membrane</keyword>
<reference evidence="9 10" key="1">
    <citation type="submission" date="2024-04" db="EMBL/GenBank/DDBJ databases">
        <title>draft genome sequnece of Paenibacillus filicis.</title>
        <authorList>
            <person name="Kim D.-U."/>
        </authorList>
    </citation>
    <scope>NUCLEOTIDE SEQUENCE [LARGE SCALE GENOMIC DNA]</scope>
    <source>
        <strain evidence="9 10">KACC14197</strain>
    </source>
</reference>
<feature type="transmembrane region" description="Helical" evidence="7">
    <location>
        <begin position="260"/>
        <end position="282"/>
    </location>
</feature>
<protein>
    <submittedName>
        <fullName evidence="9">Sugar ABC transporter permease</fullName>
    </submittedName>
</protein>
<evidence type="ECO:0000256" key="2">
    <source>
        <dbReference type="ARBA" id="ARBA00022448"/>
    </source>
</evidence>
<name>A0ABU9DFN3_9BACL</name>
<dbReference type="InterPro" id="IPR000515">
    <property type="entry name" value="MetI-like"/>
</dbReference>
<evidence type="ECO:0000313" key="10">
    <source>
        <dbReference type="Proteomes" id="UP001469365"/>
    </source>
</evidence>
<evidence type="ECO:0000256" key="4">
    <source>
        <dbReference type="ARBA" id="ARBA00022692"/>
    </source>
</evidence>
<comment type="similarity">
    <text evidence="7">Belongs to the binding-protein-dependent transport system permease family.</text>
</comment>